<protein>
    <submittedName>
        <fullName evidence="1">Uncharacterized protein</fullName>
    </submittedName>
</protein>
<reference evidence="1 2" key="1">
    <citation type="submission" date="2016-11" db="EMBL/GenBank/DDBJ databases">
        <authorList>
            <person name="Jaros S."/>
            <person name="Januszkiewicz K."/>
            <person name="Wedrychowicz H."/>
        </authorList>
    </citation>
    <scope>NUCLEOTIDE SEQUENCE [LARGE SCALE GENOMIC DNA]</scope>
    <source>
        <strain evidence="1 2">GAS138</strain>
    </source>
</reference>
<gene>
    <name evidence="1" type="ORF">SAMN05443248_3578</name>
</gene>
<sequence length="101" mass="10635">MTLRSAYLISIMKGVDALWDAMDLVAKKASTDSLPVWIKDWLKNPSSFIDLDLANGAAPFTEPASILPFPKIPLSIVTKAAASGAALVVLAPLVADLATVL</sequence>
<accession>A0A1M5PZ12</accession>
<proteinExistence type="predicted"/>
<dbReference type="EMBL" id="LT670817">
    <property type="protein sequence ID" value="SHH07094.1"/>
    <property type="molecule type" value="Genomic_DNA"/>
</dbReference>
<dbReference type="Proteomes" id="UP000189796">
    <property type="component" value="Chromosome I"/>
</dbReference>
<dbReference type="OrthoDB" id="10012522at2"/>
<evidence type="ECO:0000313" key="2">
    <source>
        <dbReference type="Proteomes" id="UP000189796"/>
    </source>
</evidence>
<dbReference type="RefSeq" id="WP_154072308.1">
    <property type="nucleotide sequence ID" value="NZ_LT670817.1"/>
</dbReference>
<evidence type="ECO:0000313" key="1">
    <source>
        <dbReference type="EMBL" id="SHH07094.1"/>
    </source>
</evidence>
<dbReference type="AlphaFoldDB" id="A0A1M5PZ12"/>
<name>A0A1M5PZ12_9BRAD</name>
<organism evidence="1 2">
    <name type="scientific">Bradyrhizobium erythrophlei</name>
    <dbReference type="NCBI Taxonomy" id="1437360"/>
    <lineage>
        <taxon>Bacteria</taxon>
        <taxon>Pseudomonadati</taxon>
        <taxon>Pseudomonadota</taxon>
        <taxon>Alphaproteobacteria</taxon>
        <taxon>Hyphomicrobiales</taxon>
        <taxon>Nitrobacteraceae</taxon>
        <taxon>Bradyrhizobium</taxon>
    </lineage>
</organism>